<evidence type="ECO:0000256" key="3">
    <source>
        <dbReference type="ARBA" id="ARBA00022692"/>
    </source>
</evidence>
<dbReference type="PANTHER" id="PTHR32322:SF18">
    <property type="entry name" value="S-ADENOSYLMETHIONINE_S-ADENOSYLHOMOCYSTEINE TRANSPORTER"/>
    <property type="match status" value="1"/>
</dbReference>
<keyword evidence="3 6" id="KW-0812">Transmembrane</keyword>
<feature type="domain" description="EamA" evidence="7">
    <location>
        <begin position="24"/>
        <end position="154"/>
    </location>
</feature>
<gene>
    <name evidence="8" type="ORF">PQR62_06375</name>
</gene>
<feature type="transmembrane region" description="Helical" evidence="6">
    <location>
        <begin position="260"/>
        <end position="280"/>
    </location>
</feature>
<keyword evidence="4 6" id="KW-1133">Transmembrane helix</keyword>
<organism evidence="8 9">
    <name type="scientific">Herbaspirillum lusitanum</name>
    <dbReference type="NCBI Taxonomy" id="213312"/>
    <lineage>
        <taxon>Bacteria</taxon>
        <taxon>Pseudomonadati</taxon>
        <taxon>Pseudomonadota</taxon>
        <taxon>Betaproteobacteria</taxon>
        <taxon>Burkholderiales</taxon>
        <taxon>Oxalobacteraceae</taxon>
        <taxon>Herbaspirillum</taxon>
    </lineage>
</organism>
<evidence type="ECO:0000313" key="8">
    <source>
        <dbReference type="EMBL" id="MFL9923878.1"/>
    </source>
</evidence>
<feature type="transmembrane region" description="Helical" evidence="6">
    <location>
        <begin position="165"/>
        <end position="183"/>
    </location>
</feature>
<dbReference type="InterPro" id="IPR050638">
    <property type="entry name" value="AA-Vitamin_Transporters"/>
</dbReference>
<comment type="subcellular location">
    <subcellularLocation>
        <location evidence="1">Cell membrane</location>
        <topology evidence="1">Multi-pass membrane protein</topology>
    </subcellularLocation>
</comment>
<dbReference type="Proteomes" id="UP001629246">
    <property type="component" value="Unassembled WGS sequence"/>
</dbReference>
<dbReference type="InterPro" id="IPR000620">
    <property type="entry name" value="EamA_dom"/>
</dbReference>
<dbReference type="Pfam" id="PF00892">
    <property type="entry name" value="EamA"/>
    <property type="match status" value="2"/>
</dbReference>
<evidence type="ECO:0000313" key="9">
    <source>
        <dbReference type="Proteomes" id="UP001629246"/>
    </source>
</evidence>
<evidence type="ECO:0000256" key="6">
    <source>
        <dbReference type="SAM" id="Phobius"/>
    </source>
</evidence>
<dbReference type="SUPFAM" id="SSF103481">
    <property type="entry name" value="Multidrug resistance efflux transporter EmrE"/>
    <property type="match status" value="2"/>
</dbReference>
<comment type="caution">
    <text evidence="8">The sequence shown here is derived from an EMBL/GenBank/DDBJ whole genome shotgun (WGS) entry which is preliminary data.</text>
</comment>
<accession>A0ABW9A7Z5</accession>
<feature type="transmembrane region" description="Helical" evidence="6">
    <location>
        <begin position="83"/>
        <end position="106"/>
    </location>
</feature>
<dbReference type="PANTHER" id="PTHR32322">
    <property type="entry name" value="INNER MEMBRANE TRANSPORTER"/>
    <property type="match status" value="1"/>
</dbReference>
<protein>
    <submittedName>
        <fullName evidence="8">EamA family transporter</fullName>
    </submittedName>
</protein>
<dbReference type="RefSeq" id="WP_408155951.1">
    <property type="nucleotide sequence ID" value="NZ_JAQQFM010000003.1"/>
</dbReference>
<feature type="transmembrane region" description="Helical" evidence="6">
    <location>
        <begin position="51"/>
        <end position="71"/>
    </location>
</feature>
<evidence type="ECO:0000256" key="2">
    <source>
        <dbReference type="ARBA" id="ARBA00022475"/>
    </source>
</evidence>
<keyword evidence="2" id="KW-1003">Cell membrane</keyword>
<feature type="domain" description="EamA" evidence="7">
    <location>
        <begin position="165"/>
        <end position="303"/>
    </location>
</feature>
<proteinExistence type="predicted"/>
<dbReference type="InterPro" id="IPR037185">
    <property type="entry name" value="EmrE-like"/>
</dbReference>
<keyword evidence="9" id="KW-1185">Reference proteome</keyword>
<name>A0ABW9A7Z5_9BURK</name>
<sequence>MSSSPAVADGRKNAGQRSAGAKAMLLLLGLVWGLNWPAVKVALSGVSPWSLRTVGLGAAALTVFALGLMRGRKLAVRSGRERLHIAVAGLLNVAAFNILLTFAQLGAATSRVAIITYSMPLWATLFARIALGERLDRVRLAGLLLGACGLAILLLPLIGGGLPHGVLFALAAALSWAAGTVYMKWARLTSDPLCIAAWQLLIGALVALTGLLSFEGLPHWSQWDHLSQRVLIALGYHILFGMALAYVLWFSIIALLPAGVAALGTLLVPVVGVSSAVLVLGERPGMTDLSGFALIFCAALCVLMPAGIFKRG</sequence>
<evidence type="ECO:0000256" key="4">
    <source>
        <dbReference type="ARBA" id="ARBA00022989"/>
    </source>
</evidence>
<reference evidence="8 9" key="1">
    <citation type="journal article" date="2024" name="Chem. Sci.">
        <title>Discovery of megapolipeptins by genome mining of a Burkholderiales bacteria collection.</title>
        <authorList>
            <person name="Paulo B.S."/>
            <person name="Recchia M.J.J."/>
            <person name="Lee S."/>
            <person name="Fergusson C.H."/>
            <person name="Romanowski S.B."/>
            <person name="Hernandez A."/>
            <person name="Krull N."/>
            <person name="Liu D.Y."/>
            <person name="Cavanagh H."/>
            <person name="Bos A."/>
            <person name="Gray C.A."/>
            <person name="Murphy B.T."/>
            <person name="Linington R.G."/>
            <person name="Eustaquio A.S."/>
        </authorList>
    </citation>
    <scope>NUCLEOTIDE SEQUENCE [LARGE SCALE GENOMIC DNA]</scope>
    <source>
        <strain evidence="8 9">RL21-008-BIB-A</strain>
    </source>
</reference>
<evidence type="ECO:0000256" key="5">
    <source>
        <dbReference type="ARBA" id="ARBA00023136"/>
    </source>
</evidence>
<keyword evidence="5 6" id="KW-0472">Membrane</keyword>
<feature type="transmembrane region" description="Helical" evidence="6">
    <location>
        <begin position="195"/>
        <end position="214"/>
    </location>
</feature>
<feature type="transmembrane region" description="Helical" evidence="6">
    <location>
        <begin position="138"/>
        <end position="159"/>
    </location>
</feature>
<feature type="transmembrane region" description="Helical" evidence="6">
    <location>
        <begin position="292"/>
        <end position="309"/>
    </location>
</feature>
<feature type="transmembrane region" description="Helical" evidence="6">
    <location>
        <begin position="112"/>
        <end position="131"/>
    </location>
</feature>
<feature type="transmembrane region" description="Helical" evidence="6">
    <location>
        <begin position="234"/>
        <end position="253"/>
    </location>
</feature>
<feature type="transmembrane region" description="Helical" evidence="6">
    <location>
        <begin position="21"/>
        <end position="39"/>
    </location>
</feature>
<evidence type="ECO:0000259" key="7">
    <source>
        <dbReference type="Pfam" id="PF00892"/>
    </source>
</evidence>
<evidence type="ECO:0000256" key="1">
    <source>
        <dbReference type="ARBA" id="ARBA00004651"/>
    </source>
</evidence>
<dbReference type="EMBL" id="JAQQFM010000003">
    <property type="protein sequence ID" value="MFL9923878.1"/>
    <property type="molecule type" value="Genomic_DNA"/>
</dbReference>